<evidence type="ECO:0000313" key="2">
    <source>
        <dbReference type="Proteomes" id="UP000323257"/>
    </source>
</evidence>
<accession>A0A5S5C1G8</accession>
<reference evidence="1 2" key="1">
    <citation type="submission" date="2019-07" db="EMBL/GenBank/DDBJ databases">
        <title>Genomic Encyclopedia of Type Strains, Phase III (KMG-III): the genomes of soil and plant-associated and newly described type strains.</title>
        <authorList>
            <person name="Whitman W."/>
        </authorList>
    </citation>
    <scope>NUCLEOTIDE SEQUENCE [LARGE SCALE GENOMIC DNA]</scope>
    <source>
        <strain evidence="1 2">BL24</strain>
    </source>
</reference>
<sequence>MKRYWLSIVLALFGVCGIAGYYVFGASDELPAFKLTTISGDPKEAEPLQITAQYENRIKLKYLYLTTKGSRYQPDEGLLDRPRPSWMDYPFYRKLLKDHRGFMRKKTVDSSLYVDEKRLVYADVRSETDRADYTIILDILDRASEETLHKEGTMPLPELNNWTIVSDVQVRGEDLHVLVQKSVKLRTGNEVRYEYVDHVFDLTGKHKRDMKLDFGLETPNNSTYFIYRNGEVGSSEFAGFWSQEQQQSEADFDGTPYWTYRAYTYSYDTGRITQVGDARLEKPNTPGYMYENWLEAGVFYTARSDHAKHSLEVERHELGTKRKHALTIEYDTLGGKELQSIRITAGRIYLLLSIPESEEELLVALDVSNGKVLYKGKISAEDGTENVMDVNQDLRPVRIDYNY</sequence>
<dbReference type="EMBL" id="VNHS01000008">
    <property type="protein sequence ID" value="TYP72458.1"/>
    <property type="molecule type" value="Genomic_DNA"/>
</dbReference>
<comment type="caution">
    <text evidence="1">The sequence shown here is derived from an EMBL/GenBank/DDBJ whole genome shotgun (WGS) entry which is preliminary data.</text>
</comment>
<dbReference type="OrthoDB" id="2433869at2"/>
<name>A0A5S5C1G8_9BACL</name>
<gene>
    <name evidence="1" type="ORF">BCM02_108112</name>
</gene>
<keyword evidence="2" id="KW-1185">Reference proteome</keyword>
<organism evidence="1 2">
    <name type="scientific">Paenibacillus methanolicus</name>
    <dbReference type="NCBI Taxonomy" id="582686"/>
    <lineage>
        <taxon>Bacteria</taxon>
        <taxon>Bacillati</taxon>
        <taxon>Bacillota</taxon>
        <taxon>Bacilli</taxon>
        <taxon>Bacillales</taxon>
        <taxon>Paenibacillaceae</taxon>
        <taxon>Paenibacillus</taxon>
    </lineage>
</organism>
<dbReference type="Proteomes" id="UP000323257">
    <property type="component" value="Unassembled WGS sequence"/>
</dbReference>
<proteinExistence type="predicted"/>
<evidence type="ECO:0000313" key="1">
    <source>
        <dbReference type="EMBL" id="TYP72458.1"/>
    </source>
</evidence>
<dbReference type="AlphaFoldDB" id="A0A5S5C1G8"/>
<dbReference type="RefSeq" id="WP_148931087.1">
    <property type="nucleotide sequence ID" value="NZ_VNHS01000008.1"/>
</dbReference>
<protein>
    <submittedName>
        <fullName evidence="1">Uncharacterized protein</fullName>
    </submittedName>
</protein>